<evidence type="ECO:0000313" key="1">
    <source>
        <dbReference type="EMBL" id="KWS04055.1"/>
    </source>
</evidence>
<keyword evidence="2" id="KW-1185">Reference proteome</keyword>
<protein>
    <submittedName>
        <fullName evidence="1">Uncharacterized protein</fullName>
    </submittedName>
</protein>
<accession>A0A120AG54</accession>
<sequence length="39" mass="4346">MVDQATILKPTKASWTKVRFNTASAMQERECLFAKATTA</sequence>
<evidence type="ECO:0000313" key="2">
    <source>
        <dbReference type="Proteomes" id="UP000023435"/>
    </source>
</evidence>
<name>A0A120AG54_9GAMM</name>
<dbReference type="Proteomes" id="UP000023435">
    <property type="component" value="Unassembled WGS sequence"/>
</dbReference>
<dbReference type="EMBL" id="JAJA02000001">
    <property type="protein sequence ID" value="KWS04055.1"/>
    <property type="molecule type" value="Genomic_DNA"/>
</dbReference>
<organism evidence="1 2">
    <name type="scientific">Lysobacter capsici AZ78</name>
    <dbReference type="NCBI Taxonomy" id="1444315"/>
    <lineage>
        <taxon>Bacteria</taxon>
        <taxon>Pseudomonadati</taxon>
        <taxon>Pseudomonadota</taxon>
        <taxon>Gammaproteobacteria</taxon>
        <taxon>Lysobacterales</taxon>
        <taxon>Lysobacteraceae</taxon>
        <taxon>Lysobacter</taxon>
    </lineage>
</organism>
<comment type="caution">
    <text evidence="1">The sequence shown here is derived from an EMBL/GenBank/DDBJ whole genome shotgun (WGS) entry which is preliminary data.</text>
</comment>
<gene>
    <name evidence="1" type="ORF">AZ78_1604</name>
</gene>
<proteinExistence type="predicted"/>
<reference evidence="1 2" key="1">
    <citation type="journal article" date="2014" name="Genome Announc.">
        <title>Draft Genome Sequence of Lysobacter capsici AZ78, a Bacterium Antagonistic to Plant-Pathogenic Oomycetes.</title>
        <authorList>
            <person name="Puopolo G."/>
            <person name="Sonego P."/>
            <person name="Engelen K."/>
            <person name="Pertot I."/>
        </authorList>
    </citation>
    <scope>NUCLEOTIDE SEQUENCE [LARGE SCALE GENOMIC DNA]</scope>
    <source>
        <strain evidence="1 2">AZ78</strain>
    </source>
</reference>
<dbReference type="AlphaFoldDB" id="A0A120AG54"/>